<proteinExistence type="inferred from homology"/>
<dbReference type="PROSITE" id="PS00237">
    <property type="entry name" value="G_PROTEIN_RECEP_F1_1"/>
    <property type="match status" value="1"/>
</dbReference>
<comment type="subcellular location">
    <subcellularLocation>
        <location evidence="1">Membrane</location>
        <topology evidence="1">Multi-pass membrane protein</topology>
    </subcellularLocation>
</comment>
<feature type="transmembrane region" description="Helical" evidence="10">
    <location>
        <begin position="175"/>
        <end position="194"/>
    </location>
</feature>
<feature type="transmembrane region" description="Helical" evidence="10">
    <location>
        <begin position="280"/>
        <end position="302"/>
    </location>
</feature>
<dbReference type="PANTHER" id="PTHR45695">
    <property type="entry name" value="LEUCOKININ RECEPTOR-RELATED"/>
    <property type="match status" value="1"/>
</dbReference>
<dbReference type="InterPro" id="IPR000611">
    <property type="entry name" value="NPY_rcpt"/>
</dbReference>
<feature type="domain" description="G-protein coupled receptors family 1 profile" evidence="11">
    <location>
        <begin position="74"/>
        <end position="342"/>
    </location>
</feature>
<comment type="similarity">
    <text evidence="2 9">Belongs to the G-protein coupled receptor 1 family.</text>
</comment>
<evidence type="ECO:0000256" key="5">
    <source>
        <dbReference type="ARBA" id="ARBA00023040"/>
    </source>
</evidence>
<evidence type="ECO:0000259" key="11">
    <source>
        <dbReference type="PROSITE" id="PS50262"/>
    </source>
</evidence>
<dbReference type="PRINTS" id="PR01012">
    <property type="entry name" value="NRPEPTIDEYR"/>
</dbReference>
<keyword evidence="3 9" id="KW-0812">Transmembrane</keyword>
<evidence type="ECO:0000256" key="3">
    <source>
        <dbReference type="ARBA" id="ARBA00022692"/>
    </source>
</evidence>
<dbReference type="Proteomes" id="UP000494165">
    <property type="component" value="Unassembled WGS sequence"/>
</dbReference>
<evidence type="ECO:0000313" key="12">
    <source>
        <dbReference type="EMBL" id="CAB3367731.1"/>
    </source>
</evidence>
<protein>
    <recommendedName>
        <fullName evidence="11">G-protein coupled receptors family 1 profile domain-containing protein</fullName>
    </recommendedName>
</protein>
<evidence type="ECO:0000256" key="2">
    <source>
        <dbReference type="ARBA" id="ARBA00010663"/>
    </source>
</evidence>
<keyword evidence="7 9" id="KW-0675">Receptor</keyword>
<reference evidence="12 13" key="1">
    <citation type="submission" date="2020-04" db="EMBL/GenBank/DDBJ databases">
        <authorList>
            <person name="Alioto T."/>
            <person name="Alioto T."/>
            <person name="Gomez Garrido J."/>
        </authorList>
    </citation>
    <scope>NUCLEOTIDE SEQUENCE [LARGE SCALE GENOMIC DNA]</scope>
</reference>
<evidence type="ECO:0000256" key="9">
    <source>
        <dbReference type="RuleBase" id="RU000688"/>
    </source>
</evidence>
<dbReference type="Gene3D" id="1.20.1070.10">
    <property type="entry name" value="Rhodopsin 7-helix transmembrane proteins"/>
    <property type="match status" value="1"/>
</dbReference>
<keyword evidence="13" id="KW-1185">Reference proteome</keyword>
<evidence type="ECO:0000313" key="13">
    <source>
        <dbReference type="Proteomes" id="UP000494165"/>
    </source>
</evidence>
<dbReference type="EMBL" id="CADEPI010000033">
    <property type="protein sequence ID" value="CAB3367731.1"/>
    <property type="molecule type" value="Genomic_DNA"/>
</dbReference>
<dbReference type="Pfam" id="PF00001">
    <property type="entry name" value="7tm_1"/>
    <property type="match status" value="1"/>
</dbReference>
<organism evidence="12 13">
    <name type="scientific">Cloeon dipterum</name>
    <dbReference type="NCBI Taxonomy" id="197152"/>
    <lineage>
        <taxon>Eukaryota</taxon>
        <taxon>Metazoa</taxon>
        <taxon>Ecdysozoa</taxon>
        <taxon>Arthropoda</taxon>
        <taxon>Hexapoda</taxon>
        <taxon>Insecta</taxon>
        <taxon>Pterygota</taxon>
        <taxon>Palaeoptera</taxon>
        <taxon>Ephemeroptera</taxon>
        <taxon>Pisciforma</taxon>
        <taxon>Baetidae</taxon>
        <taxon>Cloeon</taxon>
    </lineage>
</organism>
<feature type="transmembrane region" description="Helical" evidence="10">
    <location>
        <begin position="223"/>
        <end position="244"/>
    </location>
</feature>
<gene>
    <name evidence="12" type="ORF">CLODIP_2_CD11760</name>
</gene>
<dbReference type="GO" id="GO:0004983">
    <property type="term" value="F:neuropeptide Y receptor activity"/>
    <property type="evidence" value="ECO:0007669"/>
    <property type="project" value="InterPro"/>
</dbReference>
<keyword evidence="8 9" id="KW-0807">Transducer</keyword>
<comment type="caution">
    <text evidence="12">The sequence shown here is derived from an EMBL/GenBank/DDBJ whole genome shotgun (WGS) entry which is preliminary data.</text>
</comment>
<feature type="transmembrane region" description="Helical" evidence="10">
    <location>
        <begin position="61"/>
        <end position="83"/>
    </location>
</feature>
<dbReference type="GO" id="GO:0005886">
    <property type="term" value="C:plasma membrane"/>
    <property type="evidence" value="ECO:0007669"/>
    <property type="project" value="TreeGrafter"/>
</dbReference>
<keyword evidence="5 9" id="KW-0297">G-protein coupled receptor</keyword>
<evidence type="ECO:0000256" key="7">
    <source>
        <dbReference type="ARBA" id="ARBA00023170"/>
    </source>
</evidence>
<keyword evidence="6 10" id="KW-0472">Membrane</keyword>
<evidence type="ECO:0000256" key="6">
    <source>
        <dbReference type="ARBA" id="ARBA00023136"/>
    </source>
</evidence>
<evidence type="ECO:0000256" key="4">
    <source>
        <dbReference type="ARBA" id="ARBA00022989"/>
    </source>
</evidence>
<feature type="transmembrane region" description="Helical" evidence="10">
    <location>
        <begin position="136"/>
        <end position="154"/>
    </location>
</feature>
<sequence>MKECLLAIFGLHLVQPSQQKISPELLALLNMSLNDTLSLLKSLDYPPQEIVDSEAVQAVLIVLYSITGFTALLVNAVQIYILLTGQRSSAGALRPYLINVSCADMLMAVFSIPFTYTHFMLGRWIFPPSWCPVVLYMQQVSVVVSVYTLVAMGFDRYKAIVHPLRLQVGRKRARRCILAIWLATLITSAHIFWITEAVSFKYKDQVMYDCAEQWDPQSDISQIYTYVVFAATFGLPLALLFWTYSVTSWTLWFSNKAQRVQLVNNSEVSRMKNRVKVFKISVAIVVSFVVCWLPLQTFVILYYSLPEFRGYLSDYHKNVYGISYFCCHYLACANSCINPLLYCYMNKNFREDLKDWLTSRVRCRTKEDRRSTSLQNNTGSKEEFSRISRIRYSARTSVSNVRIDTTSL</sequence>
<keyword evidence="4 10" id="KW-1133">Transmembrane helix</keyword>
<dbReference type="AlphaFoldDB" id="A0A8S1C6C5"/>
<evidence type="ECO:0000256" key="8">
    <source>
        <dbReference type="ARBA" id="ARBA00023224"/>
    </source>
</evidence>
<dbReference type="PANTHER" id="PTHR45695:SF9">
    <property type="entry name" value="LEUCOKININ RECEPTOR"/>
    <property type="match status" value="1"/>
</dbReference>
<dbReference type="OrthoDB" id="10037617at2759"/>
<dbReference type="SUPFAM" id="SSF81321">
    <property type="entry name" value="Family A G protein-coupled receptor-like"/>
    <property type="match status" value="1"/>
</dbReference>
<feature type="transmembrane region" description="Helical" evidence="10">
    <location>
        <begin position="322"/>
        <end position="344"/>
    </location>
</feature>
<accession>A0A8S1C6C5</accession>
<name>A0A8S1C6C5_9INSE</name>
<dbReference type="InterPro" id="IPR017452">
    <property type="entry name" value="GPCR_Rhodpsn_7TM"/>
</dbReference>
<evidence type="ECO:0000256" key="10">
    <source>
        <dbReference type="SAM" id="Phobius"/>
    </source>
</evidence>
<dbReference type="InterPro" id="IPR000276">
    <property type="entry name" value="GPCR_Rhodpsn"/>
</dbReference>
<feature type="transmembrane region" description="Helical" evidence="10">
    <location>
        <begin position="95"/>
        <end position="116"/>
    </location>
</feature>
<dbReference type="PRINTS" id="PR00237">
    <property type="entry name" value="GPCRRHODOPSN"/>
</dbReference>
<dbReference type="PROSITE" id="PS50262">
    <property type="entry name" value="G_PROTEIN_RECEP_F1_2"/>
    <property type="match status" value="1"/>
</dbReference>
<evidence type="ECO:0000256" key="1">
    <source>
        <dbReference type="ARBA" id="ARBA00004141"/>
    </source>
</evidence>